<proteinExistence type="predicted"/>
<gene>
    <name evidence="2" type="ORF">WJX72_006393</name>
</gene>
<evidence type="ECO:0000256" key="1">
    <source>
        <dbReference type="SAM" id="MobiDB-lite"/>
    </source>
</evidence>
<dbReference type="AlphaFoldDB" id="A0AAW1R729"/>
<dbReference type="Proteomes" id="UP001489004">
    <property type="component" value="Unassembled WGS sequence"/>
</dbReference>
<dbReference type="EMBL" id="JALJOR010000001">
    <property type="protein sequence ID" value="KAK9829541.1"/>
    <property type="molecule type" value="Genomic_DNA"/>
</dbReference>
<organism evidence="2 3">
    <name type="scientific">[Myrmecia] bisecta</name>
    <dbReference type="NCBI Taxonomy" id="41462"/>
    <lineage>
        <taxon>Eukaryota</taxon>
        <taxon>Viridiplantae</taxon>
        <taxon>Chlorophyta</taxon>
        <taxon>core chlorophytes</taxon>
        <taxon>Trebouxiophyceae</taxon>
        <taxon>Trebouxiales</taxon>
        <taxon>Trebouxiaceae</taxon>
        <taxon>Myrmecia</taxon>
    </lineage>
</organism>
<feature type="region of interest" description="Disordered" evidence="1">
    <location>
        <begin position="180"/>
        <end position="208"/>
    </location>
</feature>
<protein>
    <submittedName>
        <fullName evidence="2">Uncharacterized protein</fullName>
    </submittedName>
</protein>
<name>A0AAW1R729_9CHLO</name>
<comment type="caution">
    <text evidence="2">The sequence shown here is derived from an EMBL/GenBank/DDBJ whole genome shotgun (WGS) entry which is preliminary data.</text>
</comment>
<reference evidence="2 3" key="1">
    <citation type="journal article" date="2024" name="Nat. Commun.">
        <title>Phylogenomics reveals the evolutionary origins of lichenization in chlorophyte algae.</title>
        <authorList>
            <person name="Puginier C."/>
            <person name="Libourel C."/>
            <person name="Otte J."/>
            <person name="Skaloud P."/>
            <person name="Haon M."/>
            <person name="Grisel S."/>
            <person name="Petersen M."/>
            <person name="Berrin J.G."/>
            <person name="Delaux P.M."/>
            <person name="Dal Grande F."/>
            <person name="Keller J."/>
        </authorList>
    </citation>
    <scope>NUCLEOTIDE SEQUENCE [LARGE SCALE GENOMIC DNA]</scope>
    <source>
        <strain evidence="2 3">SAG 2043</strain>
    </source>
</reference>
<accession>A0AAW1R729</accession>
<sequence>MDQAARRDSGLRASAAIFLPNTDRPLPKLHTKPTKYPEPADFDALTFTPSAGICTPSPTNGAAYKAQYPLGRAVPVEYKLSPRWSPISVVAPETSATTDSHSASSAGGAYAGSMSGSPTYPLLFPSPFYWPMPVSPTAFPVQPPASPFHSIMPGSPMQQVHTTSVYPGSPVNSPMYSYQHHSPFLGPGSPPHPQGHNSGSGSGDDAHGQVMTDQQLADALNMVKINYGANPPEQLINLAMLMQAYGLLRPVDMSPAVYASLKSYQASSVPITGAEREDLRAQAARAGRRTSPAKIGNDGLPKLNARQRRTLRRAHKRAQDALALLANT</sequence>
<evidence type="ECO:0000313" key="3">
    <source>
        <dbReference type="Proteomes" id="UP001489004"/>
    </source>
</evidence>
<evidence type="ECO:0000313" key="2">
    <source>
        <dbReference type="EMBL" id="KAK9829541.1"/>
    </source>
</evidence>
<keyword evidence="3" id="KW-1185">Reference proteome</keyword>